<organism evidence="1 2">
    <name type="scientific">Hymenobacter endophyticus</name>
    <dbReference type="NCBI Taxonomy" id="3076335"/>
    <lineage>
        <taxon>Bacteria</taxon>
        <taxon>Pseudomonadati</taxon>
        <taxon>Bacteroidota</taxon>
        <taxon>Cytophagia</taxon>
        <taxon>Cytophagales</taxon>
        <taxon>Hymenobacteraceae</taxon>
        <taxon>Hymenobacter</taxon>
    </lineage>
</organism>
<dbReference type="InterPro" id="IPR025412">
    <property type="entry name" value="DUF4304"/>
</dbReference>
<dbReference type="Proteomes" id="UP001250698">
    <property type="component" value="Unassembled WGS sequence"/>
</dbReference>
<comment type="caution">
    <text evidence="1">The sequence shown here is derived from an EMBL/GenBank/DDBJ whole genome shotgun (WGS) entry which is preliminary data.</text>
</comment>
<evidence type="ECO:0000313" key="2">
    <source>
        <dbReference type="Proteomes" id="UP001250698"/>
    </source>
</evidence>
<sequence>MAKSSTQIRFDNLVSGKLWPLFKELDYKRRGNNFRQYFADEGWGRILNVQKSAWNDPCSIQFTINVGIYLLEAERVNNWGRVSAERFLEPDCLVRKRIGRLIGEKPDRWYELTPESPVDVIEQEVLADVRAYALPFLQQVQSTDDIIRGLLKEKWPNDADGIRAAFMYGYQVEALQWLEVELAATIYQHRKTDLLKLKTQLLSGVL</sequence>
<accession>A0ABU3TJA7</accession>
<gene>
    <name evidence="1" type="ORF">ROI90_13590</name>
</gene>
<reference evidence="1 2" key="1">
    <citation type="submission" date="2023-10" db="EMBL/GenBank/DDBJ databases">
        <title>Hymenobacter endophyticus sp. nov., an isolate from the leaf tissues of wheat.</title>
        <authorList>
            <person name="Dai Y."/>
        </authorList>
    </citation>
    <scope>NUCLEOTIDE SEQUENCE [LARGE SCALE GENOMIC DNA]</scope>
    <source>
        <strain evidence="1 2">ZK17L-C2</strain>
    </source>
</reference>
<name>A0ABU3TJA7_9BACT</name>
<dbReference type="RefSeq" id="WP_315998893.1">
    <property type="nucleotide sequence ID" value="NZ_JAWDJT010000008.1"/>
</dbReference>
<proteinExistence type="predicted"/>
<protein>
    <submittedName>
        <fullName evidence="1">DUF4304 domain-containing protein</fullName>
    </submittedName>
</protein>
<keyword evidence="2" id="KW-1185">Reference proteome</keyword>
<evidence type="ECO:0000313" key="1">
    <source>
        <dbReference type="EMBL" id="MDU0371435.1"/>
    </source>
</evidence>
<dbReference type="EMBL" id="JAWDJT010000008">
    <property type="protein sequence ID" value="MDU0371435.1"/>
    <property type="molecule type" value="Genomic_DNA"/>
</dbReference>
<dbReference type="Pfam" id="PF14137">
    <property type="entry name" value="DUF4304"/>
    <property type="match status" value="1"/>
</dbReference>